<dbReference type="CDD" id="cd07341">
    <property type="entry name" value="M56_BlaR1_MecR1_like"/>
    <property type="match status" value="1"/>
</dbReference>
<dbReference type="EMBL" id="VKLW01000001">
    <property type="protein sequence ID" value="TYK35539.1"/>
    <property type="molecule type" value="Genomic_DNA"/>
</dbReference>
<dbReference type="GO" id="GO:0030288">
    <property type="term" value="C:outer membrane-bounded periplasmic space"/>
    <property type="evidence" value="ECO:0007669"/>
    <property type="project" value="InterPro"/>
</dbReference>
<evidence type="ECO:0000259" key="12">
    <source>
        <dbReference type="PROSITE" id="PS52015"/>
    </source>
</evidence>
<dbReference type="PANTHER" id="PTHR33446">
    <property type="entry name" value="PROTEIN TONB-RELATED"/>
    <property type="match status" value="1"/>
</dbReference>
<feature type="transmembrane region" description="Helical" evidence="11">
    <location>
        <begin position="93"/>
        <end position="115"/>
    </location>
</feature>
<dbReference type="Pfam" id="PF03544">
    <property type="entry name" value="TonB_C"/>
    <property type="match status" value="3"/>
</dbReference>
<feature type="transmembrane region" description="Helical" evidence="11">
    <location>
        <begin position="38"/>
        <end position="58"/>
    </location>
</feature>
<evidence type="ECO:0000256" key="2">
    <source>
        <dbReference type="ARBA" id="ARBA00006555"/>
    </source>
</evidence>
<feature type="transmembrane region" description="Helical" evidence="11">
    <location>
        <begin position="274"/>
        <end position="294"/>
    </location>
</feature>
<keyword evidence="4" id="KW-1003">Cell membrane</keyword>
<dbReference type="GO" id="GO:0031992">
    <property type="term" value="F:energy transducer activity"/>
    <property type="evidence" value="ECO:0007669"/>
    <property type="project" value="InterPro"/>
</dbReference>
<dbReference type="Gene3D" id="3.30.1150.10">
    <property type="match status" value="2"/>
</dbReference>
<dbReference type="InterPro" id="IPR037682">
    <property type="entry name" value="TonB_C"/>
</dbReference>
<dbReference type="InterPro" id="IPR008756">
    <property type="entry name" value="Peptidase_M56"/>
</dbReference>
<dbReference type="Pfam" id="PF05569">
    <property type="entry name" value="Peptidase_M56"/>
    <property type="match status" value="1"/>
</dbReference>
<feature type="transmembrane region" description="Helical" evidence="11">
    <location>
        <begin position="6"/>
        <end position="26"/>
    </location>
</feature>
<dbReference type="SUPFAM" id="SSF74653">
    <property type="entry name" value="TolA/TonB C-terminal domain"/>
    <property type="match status" value="2"/>
</dbReference>
<evidence type="ECO:0000256" key="10">
    <source>
        <dbReference type="SAM" id="MobiDB-lite"/>
    </source>
</evidence>
<dbReference type="FunFam" id="3.30.1150.10:FF:000002">
    <property type="entry name" value="Energy transducer TonB"/>
    <property type="match status" value="1"/>
</dbReference>
<dbReference type="InterPro" id="IPR051045">
    <property type="entry name" value="TonB-dependent_transducer"/>
</dbReference>
<dbReference type="GO" id="GO:0055085">
    <property type="term" value="P:transmembrane transport"/>
    <property type="evidence" value="ECO:0007669"/>
    <property type="project" value="InterPro"/>
</dbReference>
<dbReference type="NCBIfam" id="TIGR01352">
    <property type="entry name" value="tonB_Cterm"/>
    <property type="match status" value="2"/>
</dbReference>
<feature type="domain" description="TonB C-terminal" evidence="12">
    <location>
        <begin position="385"/>
        <end position="503"/>
    </location>
</feature>
<reference evidence="13 14" key="1">
    <citation type="submission" date="2019-07" db="EMBL/GenBank/DDBJ databases">
        <title>Draft Genome Sequences of Bacteroides pyogenes Strains Isolated from the Uterus Holstein Dairy Cows with Metritis.</title>
        <authorList>
            <person name="Cunha F."/>
            <person name="Galvao K.N."/>
            <person name="Jeon S.J."/>
            <person name="Jeong K.C."/>
        </authorList>
    </citation>
    <scope>NUCLEOTIDE SEQUENCE [LARGE SCALE GENOMIC DNA]</scope>
    <source>
        <strain evidence="13 14">KG-31</strain>
    </source>
</reference>
<evidence type="ECO:0000313" key="14">
    <source>
        <dbReference type="Proteomes" id="UP000324383"/>
    </source>
</evidence>
<proteinExistence type="inferred from homology"/>
<dbReference type="GO" id="GO:0098797">
    <property type="term" value="C:plasma membrane protein complex"/>
    <property type="evidence" value="ECO:0007669"/>
    <property type="project" value="TreeGrafter"/>
</dbReference>
<evidence type="ECO:0000256" key="3">
    <source>
        <dbReference type="ARBA" id="ARBA00022448"/>
    </source>
</evidence>
<dbReference type="AlphaFoldDB" id="A0A5D3FUI9"/>
<gene>
    <name evidence="13" type="ORF">FNJ60_00025</name>
</gene>
<name>A0A5D3FUI9_9BACE</name>
<evidence type="ECO:0000256" key="7">
    <source>
        <dbReference type="ARBA" id="ARBA00022927"/>
    </source>
</evidence>
<protein>
    <submittedName>
        <fullName evidence="13">M56 family metallopeptidase</fullName>
    </submittedName>
</protein>
<keyword evidence="5" id="KW-0997">Cell inner membrane</keyword>
<dbReference type="InterPro" id="IPR003538">
    <property type="entry name" value="TonB"/>
</dbReference>
<feature type="compositionally biased region" description="Polar residues" evidence="10">
    <location>
        <begin position="317"/>
        <end position="327"/>
    </location>
</feature>
<evidence type="ECO:0000313" key="13">
    <source>
        <dbReference type="EMBL" id="TYK35539.1"/>
    </source>
</evidence>
<evidence type="ECO:0000256" key="8">
    <source>
        <dbReference type="ARBA" id="ARBA00022989"/>
    </source>
</evidence>
<feature type="region of interest" description="Disordered" evidence="10">
    <location>
        <begin position="315"/>
        <end position="370"/>
    </location>
</feature>
<dbReference type="InterPro" id="IPR006260">
    <property type="entry name" value="TonB/TolA_C"/>
</dbReference>
<dbReference type="Proteomes" id="UP000324383">
    <property type="component" value="Unassembled WGS sequence"/>
</dbReference>
<keyword evidence="14" id="KW-1185">Reference proteome</keyword>
<evidence type="ECO:0000256" key="9">
    <source>
        <dbReference type="ARBA" id="ARBA00023136"/>
    </source>
</evidence>
<comment type="caution">
    <text evidence="13">The sequence shown here is derived from an EMBL/GenBank/DDBJ whole genome shotgun (WGS) entry which is preliminary data.</text>
</comment>
<keyword evidence="3" id="KW-0813">Transport</keyword>
<accession>A0A5D3FUI9</accession>
<feature type="domain" description="TonB C-terminal" evidence="12">
    <location>
        <begin position="532"/>
        <end position="628"/>
    </location>
</feature>
<keyword evidence="9 11" id="KW-0472">Membrane</keyword>
<evidence type="ECO:0000256" key="11">
    <source>
        <dbReference type="SAM" id="Phobius"/>
    </source>
</evidence>
<dbReference type="PRINTS" id="PR01374">
    <property type="entry name" value="TONBPROTEIN"/>
</dbReference>
<organism evidence="13 14">
    <name type="scientific">Bacteroides pyogenes</name>
    <dbReference type="NCBI Taxonomy" id="310300"/>
    <lineage>
        <taxon>Bacteria</taxon>
        <taxon>Pseudomonadati</taxon>
        <taxon>Bacteroidota</taxon>
        <taxon>Bacteroidia</taxon>
        <taxon>Bacteroidales</taxon>
        <taxon>Bacteroidaceae</taxon>
        <taxon>Bacteroides</taxon>
    </lineage>
</organism>
<evidence type="ECO:0000256" key="1">
    <source>
        <dbReference type="ARBA" id="ARBA00004383"/>
    </source>
</evidence>
<dbReference type="PANTHER" id="PTHR33446:SF2">
    <property type="entry name" value="PROTEIN TONB"/>
    <property type="match status" value="1"/>
</dbReference>
<dbReference type="GO" id="GO:0015031">
    <property type="term" value="P:protein transport"/>
    <property type="evidence" value="ECO:0007669"/>
    <property type="project" value="UniProtKB-KW"/>
</dbReference>
<evidence type="ECO:0000256" key="6">
    <source>
        <dbReference type="ARBA" id="ARBA00022692"/>
    </source>
</evidence>
<sequence>MTPELVYFFKVNIAIALFYAFYRLFFYKDTFFSWRRTALLCFFAVSLLYPLLNIQQWVKEQEPIAAMADLYANAILPEFTVGTDPPSGHWQEWLKLLSTSLYLSGVLLLTIRFFIQLGSIIRLRIHSPKAEMQGVRVHLLKKEASPFSFFHWIFIHPESHTDSEISEIITHEQTHVRQYHSIDVLISEVMCIACWFNPFVWLMKREVRGNLEYLADYRVLEAGHDSKSYQYHLLGLTHHKAAAKLSNNFNVLPLKNRIKMMNKRRTGKIGRTKYLMFLPLAALLLIVSNIETVARTTKEFAKEMMGEALVKDAVSPETANLPEQPTGTTTLQDKKTPPPPPPLTTKKQADKKEKVAPPPPPAPKKGIDQDDPVFEVVEVMPVFPGGIKELMSYLGNNIQYPKEAKDKGLEGRVTVSFVVDKQGNVLNPRIIRNDLVVTAYAPKDGKGEPAKEKPDESALLEKEALRVVSAMPKWTPGKQRGKEVNVRYTLPIMFRLSKPKPTAVPEVVGVKSEGEPENGVYQVVEEMPEFPGGQEKLMEFLAKSMKYPVEAQKNNEQGRVIVQMVVEADGSISNIKVIRSVSPSLDAEAMRVVGSMPKWKPGRQKGKAVAVKYTLPITFRLQKPPVEPQKK</sequence>
<dbReference type="RefSeq" id="WP_148726380.1">
    <property type="nucleotide sequence ID" value="NZ_CP197398.1"/>
</dbReference>
<comment type="similarity">
    <text evidence="2">Belongs to the TonB family.</text>
</comment>
<dbReference type="PROSITE" id="PS52015">
    <property type="entry name" value="TONB_CTD"/>
    <property type="match status" value="2"/>
</dbReference>
<dbReference type="GO" id="GO:0015891">
    <property type="term" value="P:siderophore transport"/>
    <property type="evidence" value="ECO:0007669"/>
    <property type="project" value="InterPro"/>
</dbReference>
<keyword evidence="7" id="KW-0653">Protein transport</keyword>
<keyword evidence="8 11" id="KW-1133">Transmembrane helix</keyword>
<comment type="subcellular location">
    <subcellularLocation>
        <location evidence="1">Cell inner membrane</location>
        <topology evidence="1">Single-pass membrane protein</topology>
        <orientation evidence="1">Periplasmic side</orientation>
    </subcellularLocation>
</comment>
<keyword evidence="6 11" id="KW-0812">Transmembrane</keyword>
<evidence type="ECO:0000256" key="5">
    <source>
        <dbReference type="ARBA" id="ARBA00022519"/>
    </source>
</evidence>
<evidence type="ECO:0000256" key="4">
    <source>
        <dbReference type="ARBA" id="ARBA00022475"/>
    </source>
</evidence>